<gene>
    <name evidence="1" type="ORF">GA0116948_10632</name>
</gene>
<keyword evidence="2" id="KW-1185">Reference proteome</keyword>
<dbReference type="AlphaFoldDB" id="A0A1C4DPH3"/>
<organism evidence="1 2">
    <name type="scientific">Chitinophaga costaii</name>
    <dbReference type="NCBI Taxonomy" id="1335309"/>
    <lineage>
        <taxon>Bacteria</taxon>
        <taxon>Pseudomonadati</taxon>
        <taxon>Bacteroidota</taxon>
        <taxon>Chitinophagia</taxon>
        <taxon>Chitinophagales</taxon>
        <taxon>Chitinophagaceae</taxon>
        <taxon>Chitinophaga</taxon>
    </lineage>
</organism>
<dbReference type="EMBL" id="FMAR01000006">
    <property type="protein sequence ID" value="SCC33259.1"/>
    <property type="molecule type" value="Genomic_DNA"/>
</dbReference>
<name>A0A1C4DPH3_9BACT</name>
<dbReference type="Proteomes" id="UP000242818">
    <property type="component" value="Unassembled WGS sequence"/>
</dbReference>
<evidence type="ECO:0000313" key="2">
    <source>
        <dbReference type="Proteomes" id="UP000242818"/>
    </source>
</evidence>
<reference evidence="1 2" key="1">
    <citation type="submission" date="2016-08" db="EMBL/GenBank/DDBJ databases">
        <authorList>
            <person name="Seilhamer J.J."/>
        </authorList>
    </citation>
    <scope>NUCLEOTIDE SEQUENCE [LARGE SCALE GENOMIC DNA]</scope>
    <source>
        <strain evidence="1 2">A37T2</strain>
    </source>
</reference>
<proteinExistence type="predicted"/>
<protein>
    <submittedName>
        <fullName evidence="1">Uncharacterized protein</fullName>
    </submittedName>
</protein>
<evidence type="ECO:0000313" key="1">
    <source>
        <dbReference type="EMBL" id="SCC33259.1"/>
    </source>
</evidence>
<accession>A0A1C4DPH3</accession>
<sequence>MSNELQDFCRNRITNRDTASRRAVRKISNSTGKVIHTLQLSQLIKN</sequence>